<dbReference type="InterPro" id="IPR003325">
    <property type="entry name" value="TerD"/>
</dbReference>
<evidence type="ECO:0000259" key="2">
    <source>
        <dbReference type="Pfam" id="PF00188"/>
    </source>
</evidence>
<comment type="caution">
    <text evidence="4">The sequence shown here is derived from an EMBL/GenBank/DDBJ whole genome shotgun (WGS) entry which is preliminary data.</text>
</comment>
<feature type="region of interest" description="Disordered" evidence="1">
    <location>
        <begin position="187"/>
        <end position="311"/>
    </location>
</feature>
<dbReference type="Gene3D" id="2.60.60.30">
    <property type="entry name" value="sav2460 like domains"/>
    <property type="match status" value="1"/>
</dbReference>
<name>A0A5N8W181_9ACTN</name>
<evidence type="ECO:0000313" key="4">
    <source>
        <dbReference type="EMBL" id="MPY41273.1"/>
    </source>
</evidence>
<evidence type="ECO:0000259" key="3">
    <source>
        <dbReference type="Pfam" id="PF02342"/>
    </source>
</evidence>
<dbReference type="InterPro" id="IPR014044">
    <property type="entry name" value="CAP_dom"/>
</dbReference>
<feature type="domain" description="SCP" evidence="2">
    <location>
        <begin position="446"/>
        <end position="561"/>
    </location>
</feature>
<reference evidence="4 5" key="1">
    <citation type="submission" date="2019-07" db="EMBL/GenBank/DDBJ databases">
        <title>New species of Amycolatopsis and Streptomyces.</title>
        <authorList>
            <person name="Duangmal K."/>
            <person name="Teo W.F.A."/>
            <person name="Lipun K."/>
        </authorList>
    </citation>
    <scope>NUCLEOTIDE SEQUENCE [LARGE SCALE GENOMIC DNA]</scope>
    <source>
        <strain evidence="4 5">TISTR 2346</strain>
    </source>
</reference>
<evidence type="ECO:0000256" key="1">
    <source>
        <dbReference type="SAM" id="MobiDB-lite"/>
    </source>
</evidence>
<evidence type="ECO:0000313" key="5">
    <source>
        <dbReference type="Proteomes" id="UP000326979"/>
    </source>
</evidence>
<dbReference type="InterPro" id="IPR035940">
    <property type="entry name" value="CAP_sf"/>
</dbReference>
<proteinExistence type="predicted"/>
<dbReference type="OrthoDB" id="68195at2"/>
<dbReference type="Proteomes" id="UP000326979">
    <property type="component" value="Unassembled WGS sequence"/>
</dbReference>
<feature type="domain" description="SCP" evidence="2">
    <location>
        <begin position="313"/>
        <end position="426"/>
    </location>
</feature>
<organism evidence="4 5">
    <name type="scientific">Streptomyces phyllanthi</name>
    <dbReference type="NCBI Taxonomy" id="1803180"/>
    <lineage>
        <taxon>Bacteria</taxon>
        <taxon>Bacillati</taxon>
        <taxon>Actinomycetota</taxon>
        <taxon>Actinomycetes</taxon>
        <taxon>Kitasatosporales</taxon>
        <taxon>Streptomycetaceae</taxon>
        <taxon>Streptomyces</taxon>
    </lineage>
</organism>
<dbReference type="Pfam" id="PF02342">
    <property type="entry name" value="TerD"/>
    <property type="match status" value="1"/>
</dbReference>
<dbReference type="Pfam" id="PF00188">
    <property type="entry name" value="CAP"/>
    <property type="match status" value="2"/>
</dbReference>
<dbReference type="PANTHER" id="PTHR31157">
    <property type="entry name" value="SCP DOMAIN-CONTAINING PROTEIN"/>
    <property type="match status" value="1"/>
</dbReference>
<feature type="compositionally biased region" description="Gly residues" evidence="1">
    <location>
        <begin position="230"/>
        <end position="263"/>
    </location>
</feature>
<dbReference type="SUPFAM" id="SSF55797">
    <property type="entry name" value="PR-1-like"/>
    <property type="match status" value="2"/>
</dbReference>
<dbReference type="Gene3D" id="3.40.33.10">
    <property type="entry name" value="CAP"/>
    <property type="match status" value="2"/>
</dbReference>
<dbReference type="RefSeq" id="WP_152784558.1">
    <property type="nucleotide sequence ID" value="NZ_JBHUMN010000047.1"/>
</dbReference>
<dbReference type="CDD" id="cd06974">
    <property type="entry name" value="TerD_like"/>
    <property type="match status" value="1"/>
</dbReference>
<accession>A0A5N8W181</accession>
<gene>
    <name evidence="4" type="ORF">FNH04_15560</name>
</gene>
<dbReference type="PANTHER" id="PTHR31157:SF1">
    <property type="entry name" value="SCP DOMAIN-CONTAINING PROTEIN"/>
    <property type="match status" value="1"/>
</dbReference>
<feature type="region of interest" description="Disordered" evidence="1">
    <location>
        <begin position="87"/>
        <end position="111"/>
    </location>
</feature>
<feature type="domain" description="TerD" evidence="3">
    <location>
        <begin position="25"/>
        <end position="153"/>
    </location>
</feature>
<keyword evidence="5" id="KW-1185">Reference proteome</keyword>
<dbReference type="AlphaFoldDB" id="A0A5N8W181"/>
<sequence length="563" mass="55945">MSELVPGGNLPLPVGTLTLRVPGPFDVSALITDESGKVRGDGDFVFYNQPSAPGVRLRGEALTVDPAALRAGASRVTVVVSPADPDTPLGRLPAPSLQVTGPGGRVVTRFTPPRPQRETVLLLTEIYRRGPAWKLRALGQGYADGLAGVARDFGVDVVEDATPAASPASGGGGGGGALAGGGGGALAGGGGGADAGAPPRPGAAPEPGRFRIPRIGGGQGGGLRIPRIGSGRGGGIRLPGSGSGQGGGLRLPGSGNGQGGGFRVPGASAPANSGGPPMTGPGAHATRVPGAAAGTNGHPARGGAPDPDGFLPLVNSARAGAGSPAVALDARLMAAAREHASGMAARGRLASEGPDGRSVFERVTAGGYTYLAIGEHLVSGPRTPAEFVDYCLSTEQARGTLCDPAFTEAGLAYVVGGRSGDVYWTALWARPFSPAGLARTAAEVIALTNAERASAGLPPLADDPQLAAAAQAHSADMVARAFYSHTSPDGSEPWHRAAAAGSARRSIGENIACGQRSPAEVVRGWMDSPGHRANILKPGFTHIGIGFAGGGAAGTYWTQLFGG</sequence>
<dbReference type="CDD" id="cd05379">
    <property type="entry name" value="CAP_bacterial"/>
    <property type="match status" value="2"/>
</dbReference>
<protein>
    <submittedName>
        <fullName evidence="4">Stress protein</fullName>
    </submittedName>
</protein>
<dbReference type="EMBL" id="VJZE01000089">
    <property type="protein sequence ID" value="MPY41273.1"/>
    <property type="molecule type" value="Genomic_DNA"/>
</dbReference>